<evidence type="ECO:0000313" key="2">
    <source>
        <dbReference type="EMBL" id="GBP17990.1"/>
    </source>
</evidence>
<gene>
    <name evidence="2" type="ORF">EVAR_16934_1</name>
</gene>
<name>A0A4C1TVG6_EUMVA</name>
<accession>A0A4C1TVG6</accession>
<reference evidence="2 3" key="1">
    <citation type="journal article" date="2019" name="Commun. Biol.">
        <title>The bagworm genome reveals a unique fibroin gene that provides high tensile strength.</title>
        <authorList>
            <person name="Kono N."/>
            <person name="Nakamura H."/>
            <person name="Ohtoshi R."/>
            <person name="Tomita M."/>
            <person name="Numata K."/>
            <person name="Arakawa K."/>
        </authorList>
    </citation>
    <scope>NUCLEOTIDE SEQUENCE [LARGE SCALE GENOMIC DNA]</scope>
</reference>
<keyword evidence="3" id="KW-1185">Reference proteome</keyword>
<proteinExistence type="predicted"/>
<dbReference type="Pfam" id="PF05380">
    <property type="entry name" value="Peptidase_A17"/>
    <property type="match status" value="1"/>
</dbReference>
<comment type="caution">
    <text evidence="2">The sequence shown here is derived from an EMBL/GenBank/DDBJ whole genome shotgun (WGS) entry which is preliminary data.</text>
</comment>
<dbReference type="InterPro" id="IPR008042">
    <property type="entry name" value="Retrotrans_Pao"/>
</dbReference>
<organism evidence="2 3">
    <name type="scientific">Eumeta variegata</name>
    <name type="common">Bagworm moth</name>
    <name type="synonym">Eumeta japonica</name>
    <dbReference type="NCBI Taxonomy" id="151549"/>
    <lineage>
        <taxon>Eukaryota</taxon>
        <taxon>Metazoa</taxon>
        <taxon>Ecdysozoa</taxon>
        <taxon>Arthropoda</taxon>
        <taxon>Hexapoda</taxon>
        <taxon>Insecta</taxon>
        <taxon>Pterygota</taxon>
        <taxon>Neoptera</taxon>
        <taxon>Endopterygota</taxon>
        <taxon>Lepidoptera</taxon>
        <taxon>Glossata</taxon>
        <taxon>Ditrysia</taxon>
        <taxon>Tineoidea</taxon>
        <taxon>Psychidae</taxon>
        <taxon>Oiketicinae</taxon>
        <taxon>Eumeta</taxon>
    </lineage>
</organism>
<dbReference type="EMBL" id="BGZK01000092">
    <property type="protein sequence ID" value="GBP17990.1"/>
    <property type="molecule type" value="Genomic_DNA"/>
</dbReference>
<feature type="compositionally biased region" description="Basic and acidic residues" evidence="1">
    <location>
        <begin position="254"/>
        <end position="271"/>
    </location>
</feature>
<dbReference type="Proteomes" id="UP000299102">
    <property type="component" value="Unassembled WGS sequence"/>
</dbReference>
<protein>
    <submittedName>
        <fullName evidence="2">Uncharacterized protein</fullName>
    </submittedName>
</protein>
<evidence type="ECO:0000256" key="1">
    <source>
        <dbReference type="SAM" id="MobiDB-lite"/>
    </source>
</evidence>
<feature type="region of interest" description="Disordered" evidence="1">
    <location>
        <begin position="246"/>
        <end position="271"/>
    </location>
</feature>
<sequence length="363" mass="42218">MKTHHLLLHNVRPTTGGKKGMEIVAFIQIHRSHPQTIEKRDLEGCRLLRNIEEFLKYACNLQRSITNARERVYAAAVYWRVIDDEGRAHIMLAVTKASVAPLKLVSIPRLDLVAEIEEKTAVSEWRWTPSSHKVAKDTTRDVPRDFNRHHRWFTGSTFIYEKPERWPTDAIGKIECTGEERTYIILANQFWDVWVKERIYSDLQHRRKTRTRISTESRRFRPYSRFHPATKHLTARDYRSHLRSVRQDSTCSRRTNERRNTSEADEETHHPAYTAHRQERGFTTIGTQRRSFSTSTVKSSGGSDRIFRGLLQKWCGGGSSYDTAETNNGFGWLLAVSKKLSDASFIYLEIVRRVLDPGGEQSF</sequence>
<evidence type="ECO:0000313" key="3">
    <source>
        <dbReference type="Proteomes" id="UP000299102"/>
    </source>
</evidence>
<dbReference type="AlphaFoldDB" id="A0A4C1TVG6"/>